<feature type="compositionally biased region" description="Basic and acidic residues" evidence="1">
    <location>
        <begin position="344"/>
        <end position="377"/>
    </location>
</feature>
<feature type="region of interest" description="Disordered" evidence="1">
    <location>
        <begin position="170"/>
        <end position="208"/>
    </location>
</feature>
<evidence type="ECO:0000256" key="1">
    <source>
        <dbReference type="SAM" id="MobiDB-lite"/>
    </source>
</evidence>
<organism evidence="3 4">
    <name type="scientific">Dietzia cinnamea</name>
    <dbReference type="NCBI Taxonomy" id="321318"/>
    <lineage>
        <taxon>Bacteria</taxon>
        <taxon>Bacillati</taxon>
        <taxon>Actinomycetota</taxon>
        <taxon>Actinomycetes</taxon>
        <taxon>Mycobacteriales</taxon>
        <taxon>Dietziaceae</taxon>
        <taxon>Dietzia</taxon>
    </lineage>
</organism>
<accession>A0A4R3ZST6</accession>
<comment type="caution">
    <text evidence="3">The sequence shown here is derived from an EMBL/GenBank/DDBJ whole genome shotgun (WGS) entry which is preliminary data.</text>
</comment>
<dbReference type="EMBL" id="SMCX01000013">
    <property type="protein sequence ID" value="TCW23317.1"/>
    <property type="molecule type" value="Genomic_DNA"/>
</dbReference>
<dbReference type="AlphaFoldDB" id="A0A4R3ZST6"/>
<reference evidence="3 4" key="1">
    <citation type="submission" date="2019-03" db="EMBL/GenBank/DDBJ databases">
        <title>Root nodule microbial communities of legume samples collected from USA, Mexico and Botswana.</title>
        <authorList>
            <person name="Hirsch A."/>
        </authorList>
    </citation>
    <scope>NUCLEOTIDE SEQUENCE [LARGE SCALE GENOMIC DNA]</scope>
    <source>
        <strain evidence="3 4">55</strain>
    </source>
</reference>
<evidence type="ECO:0000259" key="2">
    <source>
        <dbReference type="Pfam" id="PF04101"/>
    </source>
</evidence>
<proteinExistence type="predicted"/>
<dbReference type="Pfam" id="PF04101">
    <property type="entry name" value="Glyco_tran_28_C"/>
    <property type="match status" value="1"/>
</dbReference>
<protein>
    <submittedName>
        <fullName evidence="3">Putative glycosyltransferase</fullName>
    </submittedName>
</protein>
<sequence>MIGIYAHHHGSGHVQRALSVAAALDDEVTILTSARIRDDAVPDPGRVRVVTLPLDYDEAEGGAGPDATAGGRLHWVPLRHAGLRRRMAILAEWIDRHTPTVFWSDISVEVTLGARLTGTPVVSTVLPGRRDDAPHLLAHGVCSALVAGWPRAAGAPVPAGATRPLVPVGGVSRFAGRDPGAGPRPGERHGERPRVLHLRGSGGGGHDGRWDAVRDELGEVDWISLGGPGGRWVADPWDELCRADVVISAAGQSSIADLAAADAHVVVAPEERPFDEQDATAATLARLGLAEVVRRDDPVDQLVGAVRRTLEAARSSSGAGSGLREAWEVDGAAERLAGLLEAVAEGRETGVERRGPEFAGRERGREASGRQPVERPAEPTVGAAR</sequence>
<dbReference type="RefSeq" id="WP_231888879.1">
    <property type="nucleotide sequence ID" value="NZ_CP143053.1"/>
</dbReference>
<evidence type="ECO:0000313" key="3">
    <source>
        <dbReference type="EMBL" id="TCW23317.1"/>
    </source>
</evidence>
<keyword evidence="3" id="KW-0808">Transferase</keyword>
<evidence type="ECO:0000313" key="4">
    <source>
        <dbReference type="Proteomes" id="UP000295805"/>
    </source>
</evidence>
<dbReference type="InterPro" id="IPR007235">
    <property type="entry name" value="Glyco_trans_28_C"/>
</dbReference>
<dbReference type="GO" id="GO:0016758">
    <property type="term" value="F:hexosyltransferase activity"/>
    <property type="evidence" value="ECO:0007669"/>
    <property type="project" value="InterPro"/>
</dbReference>
<feature type="domain" description="Glycosyl transferase family 28 C-terminal" evidence="2">
    <location>
        <begin position="242"/>
        <end position="311"/>
    </location>
</feature>
<dbReference type="Gene3D" id="3.40.50.2000">
    <property type="entry name" value="Glycogen Phosphorylase B"/>
    <property type="match status" value="1"/>
</dbReference>
<dbReference type="SUPFAM" id="SSF53756">
    <property type="entry name" value="UDP-Glycosyltransferase/glycogen phosphorylase"/>
    <property type="match status" value="1"/>
</dbReference>
<dbReference type="Proteomes" id="UP000295805">
    <property type="component" value="Unassembled WGS sequence"/>
</dbReference>
<feature type="compositionally biased region" description="Basic and acidic residues" evidence="1">
    <location>
        <begin position="185"/>
        <end position="194"/>
    </location>
</feature>
<name>A0A4R3ZST6_9ACTN</name>
<gene>
    <name evidence="3" type="ORF">EDD19_1137</name>
</gene>
<dbReference type="GeneID" id="89532086"/>
<feature type="region of interest" description="Disordered" evidence="1">
    <location>
        <begin position="344"/>
        <end position="385"/>
    </location>
</feature>